<evidence type="ECO:0000313" key="2">
    <source>
        <dbReference type="Proteomes" id="UP000245626"/>
    </source>
</evidence>
<proteinExistence type="predicted"/>
<name>A0ACD0NWV8_9BASI</name>
<dbReference type="Proteomes" id="UP000245626">
    <property type="component" value="Unassembled WGS sequence"/>
</dbReference>
<evidence type="ECO:0000313" key="1">
    <source>
        <dbReference type="EMBL" id="PWN50220.1"/>
    </source>
</evidence>
<organism evidence="1 2">
    <name type="scientific">Violaceomyces palustris</name>
    <dbReference type="NCBI Taxonomy" id="1673888"/>
    <lineage>
        <taxon>Eukaryota</taxon>
        <taxon>Fungi</taxon>
        <taxon>Dikarya</taxon>
        <taxon>Basidiomycota</taxon>
        <taxon>Ustilaginomycotina</taxon>
        <taxon>Ustilaginomycetes</taxon>
        <taxon>Violaceomycetales</taxon>
        <taxon>Violaceomycetaceae</taxon>
        <taxon>Violaceomyces</taxon>
    </lineage>
</organism>
<dbReference type="EMBL" id="KZ819956">
    <property type="protein sequence ID" value="PWN50220.1"/>
    <property type="molecule type" value="Genomic_DNA"/>
</dbReference>
<keyword evidence="2" id="KW-1185">Reference proteome</keyword>
<gene>
    <name evidence="1" type="ORF">IE53DRAFT_379932</name>
</gene>
<accession>A0ACD0NWV8</accession>
<reference evidence="1 2" key="1">
    <citation type="journal article" date="2018" name="Mol. Biol. Evol.">
        <title>Broad Genomic Sampling Reveals a Smut Pathogenic Ancestry of the Fungal Clade Ustilaginomycotina.</title>
        <authorList>
            <person name="Kijpornyongpan T."/>
            <person name="Mondo S.J."/>
            <person name="Barry K."/>
            <person name="Sandor L."/>
            <person name="Lee J."/>
            <person name="Lipzen A."/>
            <person name="Pangilinan J."/>
            <person name="LaButti K."/>
            <person name="Hainaut M."/>
            <person name="Henrissat B."/>
            <person name="Grigoriev I.V."/>
            <person name="Spatafora J.W."/>
            <person name="Aime M.C."/>
        </authorList>
    </citation>
    <scope>NUCLEOTIDE SEQUENCE [LARGE SCALE GENOMIC DNA]</scope>
    <source>
        <strain evidence="1 2">SA 807</strain>
    </source>
</reference>
<protein>
    <submittedName>
        <fullName evidence="1">Uncharacterized protein</fullName>
    </submittedName>
</protein>
<sequence length="957" mass="103106">MEKGRRRIKGRSEPQAGAETTGAAKGKQGADNDNPKRESVIKQQRQQQQQSTKRHDMSGSSSFYRRSDEFYPDLTTITNTNTPTNNTNASPSFSRRCLASPSTHRLQQPLSNQQRSPTSTSFPISPLVIPIPRSGSMALRSFPSTPDKSTFGPATRTVAILMKSAAKVHRLAIQSRIIEAGFEILAERSERWSSPEDDDFIQDFLSHQVTADASTTSSSSALDPKAAAAFRKWAPRLTTGAVYILVLERHRAPAAWEQLLGKERNARGSRSFDEEDDEQEEEQEQEEQEDQESDLDLGSLEHDGFHRKKHGLRHTYGSEAFYGSPSEAAAEAQIRLCFPELSHKTPVGFGDAGPTTPHQTSPESRMQLASSSTSSSHSPALRASSQSQRDDGEILVDSDQVLYDSQGRAFDAQTGEELSLQEEIDDYPNEQYHGPQRQRAKEREVDSSGRKVFRARPVPPTNRRPSIEPRMSKAAALRMGIEIPQVSRPRKGSLGDASSSAGSEGPLGISGLPRAEVPKPASLRPPTVAPRLNKAAAVRTGQELPERKLEGARERRPVDFSSTPGHKRSGVEVKVASIAAPSIVPRANRASMARMSVGGINMVESSNATGAIPSAPSPQPNGPSASLVKRSTSTSFVEGLTSEARERKPVNFSDTPGHKRASLSISVASLAKPAVAPRANRASLARMSMGGGGGGGLMSPASSARQVQPHGRADDRAEKENRARTPSNSSNGGESRTREDLFANTPGHKRMSMNFHIPSLASPSIAPRSNNAALSRLAKVGGIGFQTTTEKEATRHARPKSAAGLGSVLYSARMYNAEKDATGTRTPSRGHHRRPPSSASSYVHDAETTPWFEKGSGVEVGGGGRGGGGEGMGVEPHQDGQTPRSIPSSPCLLPGLLKYERKSNNASSVTPRKNSSVLAAPSSYKFSNSLEGPDFSSQQQQQRPIRPRSVASVLNLH</sequence>